<keyword evidence="4 7" id="KW-1133">Transmembrane helix</keyword>
<feature type="region of interest" description="Disordered" evidence="6">
    <location>
        <begin position="1"/>
        <end position="20"/>
    </location>
</feature>
<evidence type="ECO:0000256" key="3">
    <source>
        <dbReference type="ARBA" id="ARBA00022692"/>
    </source>
</evidence>
<dbReference type="InterPro" id="IPR051791">
    <property type="entry name" value="Pra-immunoreactive"/>
</dbReference>
<dbReference type="PANTHER" id="PTHR36115">
    <property type="entry name" value="PROLINE-RICH ANTIGEN HOMOLOG-RELATED"/>
    <property type="match status" value="1"/>
</dbReference>
<dbReference type="STRING" id="642780.SAMN04488570_0152"/>
<protein>
    <recommendedName>
        <fullName evidence="12">RDD family protein</fullName>
    </recommendedName>
</protein>
<dbReference type="AlphaFoldDB" id="A0A1H1LCF1"/>
<name>A0A1H1LCF1_9ACTN</name>
<proteinExistence type="predicted"/>
<dbReference type="Pfam" id="PF10708">
    <property type="entry name" value="DUF2510"/>
    <property type="match status" value="1"/>
</dbReference>
<evidence type="ECO:0000256" key="1">
    <source>
        <dbReference type="ARBA" id="ARBA00004651"/>
    </source>
</evidence>
<dbReference type="GO" id="GO:0005886">
    <property type="term" value="C:plasma membrane"/>
    <property type="evidence" value="ECO:0007669"/>
    <property type="project" value="UniProtKB-SubCell"/>
</dbReference>
<dbReference type="EMBL" id="LT629757">
    <property type="protein sequence ID" value="SDR72183.1"/>
    <property type="molecule type" value="Genomic_DNA"/>
</dbReference>
<sequence length="233" mass="24767">MSETAPGWYPDPDPRSGGTSTLRWWDGRQWTGHLAPGGGAAYGSAGPDGVKRTPDGEELAGWGRRLAALVLDGLVTGLVGYALAFPFVRQVLAYYAETFRASFEAAESGAPVRQPNGFEMYADLAGPLAGIALVTLAVAIVYHASFLRWRGATPGKLLLGMRVRLREAPGRLGWSTIAKRLGVQLGPQALTAVPFLGSVAGLLPLLDGLWPLWDPRGQALHDKAAGTNVVRVR</sequence>
<evidence type="ECO:0000313" key="10">
    <source>
        <dbReference type="EMBL" id="SDR72183.1"/>
    </source>
</evidence>
<dbReference type="InterPro" id="IPR010432">
    <property type="entry name" value="RDD"/>
</dbReference>
<evidence type="ECO:0000256" key="7">
    <source>
        <dbReference type="SAM" id="Phobius"/>
    </source>
</evidence>
<organism evidence="10 11">
    <name type="scientific">Nocardioides scoriae</name>
    <dbReference type="NCBI Taxonomy" id="642780"/>
    <lineage>
        <taxon>Bacteria</taxon>
        <taxon>Bacillati</taxon>
        <taxon>Actinomycetota</taxon>
        <taxon>Actinomycetes</taxon>
        <taxon>Propionibacteriales</taxon>
        <taxon>Nocardioidaceae</taxon>
        <taxon>Nocardioides</taxon>
    </lineage>
</organism>
<keyword evidence="5 7" id="KW-0472">Membrane</keyword>
<evidence type="ECO:0000256" key="6">
    <source>
        <dbReference type="SAM" id="MobiDB-lite"/>
    </source>
</evidence>
<feature type="domain" description="RDD" evidence="8">
    <location>
        <begin position="59"/>
        <end position="226"/>
    </location>
</feature>
<accession>A0A1H1LCF1</accession>
<reference evidence="11" key="1">
    <citation type="submission" date="2016-10" db="EMBL/GenBank/DDBJ databases">
        <authorList>
            <person name="Varghese N."/>
            <person name="Submissions S."/>
        </authorList>
    </citation>
    <scope>NUCLEOTIDE SEQUENCE [LARGE SCALE GENOMIC DNA]</scope>
    <source>
        <strain evidence="11">DSM 22127</strain>
    </source>
</reference>
<feature type="transmembrane region" description="Helical" evidence="7">
    <location>
        <begin position="66"/>
        <end position="88"/>
    </location>
</feature>
<dbReference type="Proteomes" id="UP000198859">
    <property type="component" value="Chromosome I"/>
</dbReference>
<evidence type="ECO:0000259" key="8">
    <source>
        <dbReference type="Pfam" id="PF06271"/>
    </source>
</evidence>
<keyword evidence="3 7" id="KW-0812">Transmembrane</keyword>
<dbReference type="InterPro" id="IPR018929">
    <property type="entry name" value="DUF2510"/>
</dbReference>
<comment type="subcellular location">
    <subcellularLocation>
        <location evidence="1">Cell membrane</location>
        <topology evidence="1">Multi-pass membrane protein</topology>
    </subcellularLocation>
</comment>
<evidence type="ECO:0000256" key="2">
    <source>
        <dbReference type="ARBA" id="ARBA00022475"/>
    </source>
</evidence>
<evidence type="ECO:0000313" key="11">
    <source>
        <dbReference type="Proteomes" id="UP000198859"/>
    </source>
</evidence>
<dbReference type="OrthoDB" id="5244233at2"/>
<keyword evidence="11" id="KW-1185">Reference proteome</keyword>
<keyword evidence="2" id="KW-1003">Cell membrane</keyword>
<feature type="domain" description="DUF2510" evidence="9">
    <location>
        <begin position="6"/>
        <end position="39"/>
    </location>
</feature>
<evidence type="ECO:0000259" key="9">
    <source>
        <dbReference type="Pfam" id="PF10708"/>
    </source>
</evidence>
<evidence type="ECO:0000256" key="4">
    <source>
        <dbReference type="ARBA" id="ARBA00022989"/>
    </source>
</evidence>
<dbReference type="Pfam" id="PF06271">
    <property type="entry name" value="RDD"/>
    <property type="match status" value="1"/>
</dbReference>
<feature type="transmembrane region" description="Helical" evidence="7">
    <location>
        <begin position="124"/>
        <end position="147"/>
    </location>
</feature>
<evidence type="ECO:0000256" key="5">
    <source>
        <dbReference type="ARBA" id="ARBA00023136"/>
    </source>
</evidence>
<gene>
    <name evidence="10" type="ORF">SAMN04488570_0152</name>
</gene>
<dbReference type="RefSeq" id="WP_157682652.1">
    <property type="nucleotide sequence ID" value="NZ_LT629757.1"/>
</dbReference>
<evidence type="ECO:0008006" key="12">
    <source>
        <dbReference type="Google" id="ProtNLM"/>
    </source>
</evidence>